<dbReference type="EMBL" id="BAABBB010000001">
    <property type="protein sequence ID" value="GAA3516853.1"/>
    <property type="molecule type" value="Genomic_DNA"/>
</dbReference>
<evidence type="ECO:0008006" key="4">
    <source>
        <dbReference type="Google" id="ProtNLM"/>
    </source>
</evidence>
<feature type="transmembrane region" description="Helical" evidence="1">
    <location>
        <begin position="256"/>
        <end position="274"/>
    </location>
</feature>
<feature type="transmembrane region" description="Helical" evidence="1">
    <location>
        <begin position="92"/>
        <end position="113"/>
    </location>
</feature>
<organism evidence="2 3">
    <name type="scientific">Nocardioides daeguensis</name>
    <dbReference type="NCBI Taxonomy" id="908359"/>
    <lineage>
        <taxon>Bacteria</taxon>
        <taxon>Bacillati</taxon>
        <taxon>Actinomycetota</taxon>
        <taxon>Actinomycetes</taxon>
        <taxon>Propionibacteriales</taxon>
        <taxon>Nocardioidaceae</taxon>
        <taxon>Nocardioides</taxon>
    </lineage>
</organism>
<dbReference type="RefSeq" id="WP_218235426.1">
    <property type="nucleotide sequence ID" value="NZ_BAABBB010000001.1"/>
</dbReference>
<comment type="caution">
    <text evidence="2">The sequence shown here is derived from an EMBL/GenBank/DDBJ whole genome shotgun (WGS) entry which is preliminary data.</text>
</comment>
<feature type="transmembrane region" description="Helical" evidence="1">
    <location>
        <begin position="159"/>
        <end position="182"/>
    </location>
</feature>
<protein>
    <recommendedName>
        <fullName evidence="4">Zf-HC2 domain-containing protein</fullName>
    </recommendedName>
</protein>
<reference evidence="3" key="1">
    <citation type="journal article" date="2019" name="Int. J. Syst. Evol. Microbiol.">
        <title>The Global Catalogue of Microorganisms (GCM) 10K type strain sequencing project: providing services to taxonomists for standard genome sequencing and annotation.</title>
        <authorList>
            <consortium name="The Broad Institute Genomics Platform"/>
            <consortium name="The Broad Institute Genome Sequencing Center for Infectious Disease"/>
            <person name="Wu L."/>
            <person name="Ma J."/>
        </authorList>
    </citation>
    <scope>NUCLEOTIDE SEQUENCE [LARGE SCALE GENOMIC DNA]</scope>
    <source>
        <strain evidence="3">JCM 17460</strain>
    </source>
</reference>
<evidence type="ECO:0000313" key="2">
    <source>
        <dbReference type="EMBL" id="GAA3516853.1"/>
    </source>
</evidence>
<keyword evidence="1" id="KW-0472">Membrane</keyword>
<feature type="transmembrane region" description="Helical" evidence="1">
    <location>
        <begin position="219"/>
        <end position="236"/>
    </location>
</feature>
<keyword evidence="1" id="KW-1133">Transmembrane helix</keyword>
<evidence type="ECO:0000256" key="1">
    <source>
        <dbReference type="SAM" id="Phobius"/>
    </source>
</evidence>
<gene>
    <name evidence="2" type="ORF">GCM10022263_00650</name>
</gene>
<feature type="transmembrane region" description="Helical" evidence="1">
    <location>
        <begin position="119"/>
        <end position="138"/>
    </location>
</feature>
<evidence type="ECO:0000313" key="3">
    <source>
        <dbReference type="Proteomes" id="UP001500301"/>
    </source>
</evidence>
<dbReference type="Proteomes" id="UP001500301">
    <property type="component" value="Unassembled WGS sequence"/>
</dbReference>
<feature type="transmembrane region" description="Helical" evidence="1">
    <location>
        <begin position="194"/>
        <end position="212"/>
    </location>
</feature>
<proteinExistence type="predicted"/>
<name>A0ABP6USB6_9ACTN</name>
<sequence>MTTQPTWHLSAEELGAYLRSASQRTVRDSSAETHLLACAECRALLATLTDAASTDAAWLRLADDVDRTSRRSWLQLAGAPGLLRTAVATPPLLRAAASAALVLGLVPLLASAIAGEGGLLALLVLAPLTPMAAVTLAYRPAQDPAGEIGLVAPVAGLRLVALRALVVAALALPVVYGSLALVSAVGQPIPASDAVAWLLPGAALAAVTLALGTTRVDPLPVAIGISATWATSAIALGRSGGGIDARSVTALLADPVTQWVALAVAVGAAALVVVRRDEIGYRRSM</sequence>
<keyword evidence="1" id="KW-0812">Transmembrane</keyword>
<accession>A0ABP6USB6</accession>
<keyword evidence="3" id="KW-1185">Reference proteome</keyword>